<dbReference type="InterPro" id="IPR001969">
    <property type="entry name" value="Aspartic_peptidase_AS"/>
</dbReference>
<dbReference type="GeneID" id="93590749"/>
<dbReference type="InterPro" id="IPR001461">
    <property type="entry name" value="Aspartic_peptidase_A1"/>
</dbReference>
<evidence type="ECO:0000256" key="3">
    <source>
        <dbReference type="ARBA" id="ARBA00022750"/>
    </source>
</evidence>
<name>A0A436ZNX5_ARTFL</name>
<evidence type="ECO:0000313" key="10">
    <source>
        <dbReference type="EMBL" id="RVD80543.1"/>
    </source>
</evidence>
<feature type="disulfide bond" evidence="6">
    <location>
        <begin position="338"/>
        <end position="373"/>
    </location>
</feature>
<evidence type="ECO:0000313" key="11">
    <source>
        <dbReference type="Proteomes" id="UP000283090"/>
    </source>
</evidence>
<dbReference type="SUPFAM" id="SSF50630">
    <property type="entry name" value="Acid proteases"/>
    <property type="match status" value="1"/>
</dbReference>
<dbReference type="InterPro" id="IPR033121">
    <property type="entry name" value="PEPTIDASE_A1"/>
</dbReference>
<dbReference type="GO" id="GO:0004190">
    <property type="term" value="F:aspartic-type endopeptidase activity"/>
    <property type="evidence" value="ECO:0007669"/>
    <property type="project" value="UniProtKB-KW"/>
</dbReference>
<keyword evidence="8" id="KW-0732">Signal</keyword>
<dbReference type="RefSeq" id="XP_067486087.1">
    <property type="nucleotide sequence ID" value="XM_067638171.1"/>
</dbReference>
<organism evidence="10 11">
    <name type="scientific">Arthrobotrys flagrans</name>
    <name type="common">Nematode-trapping fungus</name>
    <name type="synonym">Trichothecium flagrans</name>
    <dbReference type="NCBI Taxonomy" id="97331"/>
    <lineage>
        <taxon>Eukaryota</taxon>
        <taxon>Fungi</taxon>
        <taxon>Dikarya</taxon>
        <taxon>Ascomycota</taxon>
        <taxon>Pezizomycotina</taxon>
        <taxon>Orbiliomycetes</taxon>
        <taxon>Orbiliales</taxon>
        <taxon>Orbiliaceae</taxon>
        <taxon>Arthrobotrys</taxon>
    </lineage>
</organism>
<dbReference type="CDD" id="cd06097">
    <property type="entry name" value="Aspergillopepsin_like"/>
    <property type="match status" value="1"/>
</dbReference>
<dbReference type="Pfam" id="PF00026">
    <property type="entry name" value="Asp"/>
    <property type="match status" value="1"/>
</dbReference>
<dbReference type="InterPro" id="IPR034163">
    <property type="entry name" value="Aspergillopepsin-like_cat_dom"/>
</dbReference>
<comment type="similarity">
    <text evidence="1 7">Belongs to the peptidase A1 family.</text>
</comment>
<dbReference type="OrthoDB" id="2747330at2759"/>
<evidence type="ECO:0000256" key="6">
    <source>
        <dbReference type="PIRSR" id="PIRSR601461-2"/>
    </source>
</evidence>
<evidence type="ECO:0000256" key="2">
    <source>
        <dbReference type="ARBA" id="ARBA00022670"/>
    </source>
</evidence>
<sequence>MVATKSLLIAASAIGAMAIPILPPLNVSPGIDLKNGPGRFGQRKGGNDFNVKAIPNPTYKPNGKRALHKVLSKYNLEIPSGLRDIVRRDDGTVEAKPGEYDIQYVCPVTIGGNQKLNLNFDTGSSDLWVFSNLMPKAQQSGHEIYTPGSSAKQIKGATWKIQYGDGSSASGTVVKDSVAIGNTVVKSQAVELAKTVSESFSSDSFADGLVGLAFGSINTVKPQQQKTFFENAMDGLSKSVLTADLRHQEAGSYDFGIIDNKKFTGHIQYAPVDGSNGFWEFDANSYTIGNTTRKDQATAIADTGTTLLLVSNRIAKEYYATVKGSELDEQQGGYTIPCSAQLPDITIAVGTKKATVPGSLINYAPIEEGSKTCFGGLQGYDGNMYIYGDIFFKAFFSVFDYENKQFGFASKAH</sequence>
<dbReference type="Gene3D" id="2.40.70.10">
    <property type="entry name" value="Acid Proteases"/>
    <property type="match status" value="2"/>
</dbReference>
<dbReference type="STRING" id="97331.A0A436ZNX5"/>
<dbReference type="InterPro" id="IPR021109">
    <property type="entry name" value="Peptidase_aspartic_dom_sf"/>
</dbReference>
<evidence type="ECO:0000256" key="5">
    <source>
        <dbReference type="PIRSR" id="PIRSR601461-1"/>
    </source>
</evidence>
<gene>
    <name evidence="10" type="ORF">DFL_008438</name>
</gene>
<keyword evidence="4 7" id="KW-0378">Hydrolase</keyword>
<dbReference type="PANTHER" id="PTHR47966">
    <property type="entry name" value="BETA-SITE APP-CLEAVING ENZYME, ISOFORM A-RELATED"/>
    <property type="match status" value="1"/>
</dbReference>
<dbReference type="AlphaFoldDB" id="A0A436ZNX5"/>
<evidence type="ECO:0000256" key="1">
    <source>
        <dbReference type="ARBA" id="ARBA00007447"/>
    </source>
</evidence>
<feature type="domain" description="Peptidase A1" evidence="9">
    <location>
        <begin position="104"/>
        <end position="409"/>
    </location>
</feature>
<dbReference type="PROSITE" id="PS51767">
    <property type="entry name" value="PEPTIDASE_A1"/>
    <property type="match status" value="1"/>
</dbReference>
<keyword evidence="11" id="KW-1185">Reference proteome</keyword>
<proteinExistence type="inferred from homology"/>
<feature type="signal peptide" evidence="8">
    <location>
        <begin position="1"/>
        <end position="18"/>
    </location>
</feature>
<feature type="chain" id="PRO_5019080626" description="Peptidase A1 domain-containing protein" evidence="8">
    <location>
        <begin position="19"/>
        <end position="413"/>
    </location>
</feature>
<feature type="active site" evidence="5">
    <location>
        <position position="302"/>
    </location>
</feature>
<evidence type="ECO:0000256" key="7">
    <source>
        <dbReference type="RuleBase" id="RU000454"/>
    </source>
</evidence>
<comment type="caution">
    <text evidence="10">The sequence shown here is derived from an EMBL/GenBank/DDBJ whole genome shotgun (WGS) entry which is preliminary data.</text>
</comment>
<dbReference type="Proteomes" id="UP000283090">
    <property type="component" value="Unassembled WGS sequence"/>
</dbReference>
<dbReference type="EMBL" id="SAEB01000012">
    <property type="protein sequence ID" value="RVD80543.1"/>
    <property type="molecule type" value="Genomic_DNA"/>
</dbReference>
<accession>A0A436ZNX5</accession>
<dbReference type="PANTHER" id="PTHR47966:SF1">
    <property type="entry name" value="ASPARTYL PROTEINASE"/>
    <property type="match status" value="1"/>
</dbReference>
<protein>
    <recommendedName>
        <fullName evidence="9">Peptidase A1 domain-containing protein</fullName>
    </recommendedName>
</protein>
<keyword evidence="6" id="KW-1015">Disulfide bond</keyword>
<dbReference type="PRINTS" id="PR00792">
    <property type="entry name" value="PEPSIN"/>
</dbReference>
<evidence type="ECO:0000259" key="9">
    <source>
        <dbReference type="PROSITE" id="PS51767"/>
    </source>
</evidence>
<dbReference type="VEuPathDB" id="FungiDB:DFL_008438"/>
<reference evidence="10 11" key="1">
    <citation type="submission" date="2019-01" db="EMBL/GenBank/DDBJ databases">
        <title>Intercellular communication is required for trap formation in the nematode-trapping fungus Duddingtonia flagrans.</title>
        <authorList>
            <person name="Youssar L."/>
            <person name="Wernet V."/>
            <person name="Hensel N."/>
            <person name="Hildebrandt H.-G."/>
            <person name="Fischer R."/>
        </authorList>
    </citation>
    <scope>NUCLEOTIDE SEQUENCE [LARGE SCALE GENOMIC DNA]</scope>
    <source>
        <strain evidence="10 11">CBS H-5679</strain>
    </source>
</reference>
<evidence type="ECO:0000256" key="4">
    <source>
        <dbReference type="ARBA" id="ARBA00022801"/>
    </source>
</evidence>
<feature type="active site" evidence="5">
    <location>
        <position position="121"/>
    </location>
</feature>
<dbReference type="FunFam" id="2.40.70.10:FF:000026">
    <property type="entry name" value="Endothiapepsin"/>
    <property type="match status" value="1"/>
</dbReference>
<dbReference type="GO" id="GO:0006508">
    <property type="term" value="P:proteolysis"/>
    <property type="evidence" value="ECO:0007669"/>
    <property type="project" value="UniProtKB-KW"/>
</dbReference>
<evidence type="ECO:0000256" key="8">
    <source>
        <dbReference type="SAM" id="SignalP"/>
    </source>
</evidence>
<keyword evidence="2 7" id="KW-0645">Protease</keyword>
<dbReference type="PROSITE" id="PS00141">
    <property type="entry name" value="ASP_PROTEASE"/>
    <property type="match status" value="2"/>
</dbReference>
<dbReference type="FunFam" id="2.40.70.10:FF:000024">
    <property type="entry name" value="Endothiapepsin"/>
    <property type="match status" value="1"/>
</dbReference>
<keyword evidence="3 7" id="KW-0064">Aspartyl protease</keyword>